<evidence type="ECO:0000313" key="3">
    <source>
        <dbReference type="Proteomes" id="UP000261031"/>
    </source>
</evidence>
<dbReference type="RefSeq" id="WP_117612489.1">
    <property type="nucleotide sequence ID" value="NZ_JAQEVG010000017.1"/>
</dbReference>
<dbReference type="EMBL" id="QSWD01000011">
    <property type="protein sequence ID" value="RGP00869.1"/>
    <property type="molecule type" value="Genomic_DNA"/>
</dbReference>
<evidence type="ECO:0000313" key="2">
    <source>
        <dbReference type="EMBL" id="RGP00869.1"/>
    </source>
</evidence>
<protein>
    <submittedName>
        <fullName evidence="2">Uncharacterized protein</fullName>
    </submittedName>
</protein>
<name>A0A3E5HGD0_BIFPS</name>
<proteinExistence type="predicted"/>
<reference evidence="2 3" key="1">
    <citation type="submission" date="2018-08" db="EMBL/GenBank/DDBJ databases">
        <title>A genome reference for cultivated species of the human gut microbiota.</title>
        <authorList>
            <person name="Zou Y."/>
            <person name="Xue W."/>
            <person name="Luo G."/>
        </authorList>
    </citation>
    <scope>NUCLEOTIDE SEQUENCE [LARGE SCALE GENOMIC DNA]</scope>
    <source>
        <strain evidence="2 3">OF05-12</strain>
    </source>
</reference>
<dbReference type="AlphaFoldDB" id="A0A3E5HGD0"/>
<evidence type="ECO:0000256" key="1">
    <source>
        <dbReference type="SAM" id="MobiDB-lite"/>
    </source>
</evidence>
<comment type="caution">
    <text evidence="2">The sequence shown here is derived from an EMBL/GenBank/DDBJ whole genome shotgun (WGS) entry which is preliminary data.</text>
</comment>
<organism evidence="2 3">
    <name type="scientific">Bifidobacterium pseudocatenulatum</name>
    <dbReference type="NCBI Taxonomy" id="28026"/>
    <lineage>
        <taxon>Bacteria</taxon>
        <taxon>Bacillati</taxon>
        <taxon>Actinomycetota</taxon>
        <taxon>Actinomycetes</taxon>
        <taxon>Bifidobacteriales</taxon>
        <taxon>Bifidobacteriaceae</taxon>
        <taxon>Bifidobacterium</taxon>
    </lineage>
</organism>
<accession>A0A3E5HGD0</accession>
<feature type="region of interest" description="Disordered" evidence="1">
    <location>
        <begin position="156"/>
        <end position="201"/>
    </location>
</feature>
<dbReference type="Proteomes" id="UP000261031">
    <property type="component" value="Unassembled WGS sequence"/>
</dbReference>
<sequence>MTAIDIKETPSATTSELAAAFDEWLDGLDTPQATLTKHSMEILAKSMRKSMALRDAMLLSVICAGNPEYDEGKLRDYAAAPRIPNHQLSEWCERMMKGSFAHAGHETDKDKVLNASRMLVDIVDTVEDTDLKLQAQPLAIISYILWWMGGRARHASRDARAGNRRGMQSRRHSRGRHPRRPMAEPELTANHHQADTTGLPA</sequence>
<feature type="compositionally biased region" description="Basic residues" evidence="1">
    <location>
        <begin position="167"/>
        <end position="180"/>
    </location>
</feature>
<gene>
    <name evidence="2" type="ORF">DXA79_10125</name>
</gene>